<dbReference type="AlphaFoldDB" id="A0A543CQS0"/>
<reference evidence="1 2" key="1">
    <citation type="submission" date="2019-06" db="EMBL/GenBank/DDBJ databases">
        <title>Sequencing the genomes of 1000 actinobacteria strains.</title>
        <authorList>
            <person name="Klenk H.-P."/>
        </authorList>
    </citation>
    <scope>NUCLEOTIDE SEQUENCE [LARGE SCALE GENOMIC DNA]</scope>
    <source>
        <strain evidence="1 2">DSM 102200</strain>
    </source>
</reference>
<protein>
    <submittedName>
        <fullName evidence="1">Uncharacterized protein</fullName>
    </submittedName>
</protein>
<evidence type="ECO:0000313" key="1">
    <source>
        <dbReference type="EMBL" id="TQL99446.1"/>
    </source>
</evidence>
<dbReference type="OrthoDB" id="2517291at2"/>
<name>A0A543CQS0_9ACTN</name>
<proteinExistence type="predicted"/>
<dbReference type="Proteomes" id="UP000316096">
    <property type="component" value="Unassembled WGS sequence"/>
</dbReference>
<comment type="caution">
    <text evidence="1">The sequence shown here is derived from an EMBL/GenBank/DDBJ whole genome shotgun (WGS) entry which is preliminary data.</text>
</comment>
<accession>A0A543CQS0</accession>
<keyword evidence="2" id="KW-1185">Reference proteome</keyword>
<dbReference type="EMBL" id="VFOZ01000001">
    <property type="protein sequence ID" value="TQL99446.1"/>
    <property type="molecule type" value="Genomic_DNA"/>
</dbReference>
<organism evidence="1 2">
    <name type="scientific">Actinoallomurus bryophytorum</name>
    <dbReference type="NCBI Taxonomy" id="1490222"/>
    <lineage>
        <taxon>Bacteria</taxon>
        <taxon>Bacillati</taxon>
        <taxon>Actinomycetota</taxon>
        <taxon>Actinomycetes</taxon>
        <taxon>Streptosporangiales</taxon>
        <taxon>Thermomonosporaceae</taxon>
        <taxon>Actinoallomurus</taxon>
    </lineage>
</organism>
<dbReference type="RefSeq" id="WP_141958248.1">
    <property type="nucleotide sequence ID" value="NZ_VFOZ01000001.1"/>
</dbReference>
<sequence length="372" mass="40342">MVRPENIQLSLTGPASHLIEVPPGQGSLSIGPVVPGAAEPDVVVGPDDVLDWTAFDAFPRSAGYHWPRELRYQGNDVGFLAWSHRRRIEQFHWVPTTLVTADAGVARIDHLTVTLRGAGLKIVLPPAASTFTAKGDLSRLRAETAPGGTCPHLYFYPDTSTSRDAAPSELPPLPALGEATSVYVGVKPLRQPFDCASLLQFPQLTMVRLSGRLTNLKALAELSHLRRVQLVDCPDLTGLPALTTWPELRDFEASNIDAAAGRDLRQQLKDHPLPQASVAGLRAAGWFERDQALPFGAWPAASARRATKAFRAAEAADDPEKGIRAFVHAINELPGIDALEREDAGEAVILLAARAKISKDRALSWFDADRDF</sequence>
<gene>
    <name evidence="1" type="ORF">FB559_5132</name>
</gene>
<evidence type="ECO:0000313" key="2">
    <source>
        <dbReference type="Proteomes" id="UP000316096"/>
    </source>
</evidence>